<dbReference type="Proteomes" id="UP001139559">
    <property type="component" value="Unassembled WGS sequence"/>
</dbReference>
<sequence>MPHTPIDIPFNFRHQCWFCGEPSLSLLMFPRNATAQDRIEHAPLALPACSECQSIKSSHHLQSVWQLRAHIRQALISKYAKHLGIGENWTKQELVDSEFSGAILGGFGKSAWKMYEIAKQRVSFQSWPLSINEIPLSSSDDTSRFEYNGTTYSSVKACIDYFVQATNIDEELLTQLISLVTPKRFDYALKIAKLNKRISNAQRSEIIEEIRQQETESREIELNKQNNIGAAIHSTVTEVTLSGVTAPVFAIQWALKQGISNLAELCHIEDAYFDDHQHLGGAKAFASYNGLQLYLQAREDVTWTENHDPNKLLWEH</sequence>
<organism evidence="1 2">
    <name type="scientific">Vibrio amylolyticus</name>
    <dbReference type="NCBI Taxonomy" id="2847292"/>
    <lineage>
        <taxon>Bacteria</taxon>
        <taxon>Pseudomonadati</taxon>
        <taxon>Pseudomonadota</taxon>
        <taxon>Gammaproteobacteria</taxon>
        <taxon>Vibrionales</taxon>
        <taxon>Vibrionaceae</taxon>
        <taxon>Vibrio</taxon>
    </lineage>
</organism>
<proteinExistence type="predicted"/>
<dbReference type="EMBL" id="JAJHVV010000003">
    <property type="protein sequence ID" value="MCK6262983.1"/>
    <property type="molecule type" value="Genomic_DNA"/>
</dbReference>
<evidence type="ECO:0000313" key="2">
    <source>
        <dbReference type="Proteomes" id="UP001139559"/>
    </source>
</evidence>
<dbReference type="RefSeq" id="WP_248008090.1">
    <property type="nucleotide sequence ID" value="NZ_JAJHVV010000003.1"/>
</dbReference>
<keyword evidence="2" id="KW-1185">Reference proteome</keyword>
<reference evidence="1" key="1">
    <citation type="submission" date="2021-11" db="EMBL/GenBank/DDBJ databases">
        <title>Vibrio ZSDE26 sp. nov. and Vibrio ZSDZ34 sp. nov., isolated from coastal seawater in Qingdao.</title>
        <authorList>
            <person name="Zhang P."/>
        </authorList>
    </citation>
    <scope>NUCLEOTIDE SEQUENCE</scope>
    <source>
        <strain evidence="1">ZSDE26</strain>
    </source>
</reference>
<dbReference type="AlphaFoldDB" id="A0A9X1XJH6"/>
<accession>A0A9X1XJH6</accession>
<evidence type="ECO:0000313" key="1">
    <source>
        <dbReference type="EMBL" id="MCK6262983.1"/>
    </source>
</evidence>
<gene>
    <name evidence="1" type="ORF">KP803_06780</name>
</gene>
<comment type="caution">
    <text evidence="1">The sequence shown here is derived from an EMBL/GenBank/DDBJ whole genome shotgun (WGS) entry which is preliminary data.</text>
</comment>
<protein>
    <submittedName>
        <fullName evidence="1">Uncharacterized protein</fullName>
    </submittedName>
</protein>
<name>A0A9X1XJH6_9VIBR</name>